<dbReference type="PANTHER" id="PTHR13501:SF8">
    <property type="entry name" value="LARGE RIBOSOMAL SUBUNIT PROTEIN UL22M"/>
    <property type="match status" value="1"/>
</dbReference>
<comment type="function">
    <text evidence="8">This protein binds specifically to 23S rRNA; its binding is stimulated by other ribosomal proteins, e.g. L4, L17, and L20. It is important during the early stages of 50S assembly. It makes multiple contacts with different domains of the 23S rRNA in the assembled 50S subunit and ribosome.</text>
</comment>
<dbReference type="GO" id="GO:0003735">
    <property type="term" value="F:structural constituent of ribosome"/>
    <property type="evidence" value="ECO:0007669"/>
    <property type="project" value="InterPro"/>
</dbReference>
<dbReference type="Pfam" id="PF00237">
    <property type="entry name" value="Ribosomal_L22"/>
    <property type="match status" value="1"/>
</dbReference>
<dbReference type="GO" id="GO:0006412">
    <property type="term" value="P:translation"/>
    <property type="evidence" value="ECO:0007669"/>
    <property type="project" value="UniProtKB-UniRule"/>
</dbReference>
<keyword evidence="5 10" id="KW-0694">RNA-binding</keyword>
<name>A0A7W9SS33_ARMRO</name>
<evidence type="ECO:0000256" key="8">
    <source>
        <dbReference type="ARBA" id="ARBA00025084"/>
    </source>
</evidence>
<evidence type="ECO:0000256" key="11">
    <source>
        <dbReference type="RuleBase" id="RU004005"/>
    </source>
</evidence>
<comment type="caution">
    <text evidence="15">The sequence shown here is derived from an EMBL/GenBank/DDBJ whole genome shotgun (WGS) entry which is preliminary data.</text>
</comment>
<gene>
    <name evidence="10" type="primary">rplV</name>
    <name evidence="15" type="ORF">HNQ39_002834</name>
</gene>
<evidence type="ECO:0000256" key="6">
    <source>
        <dbReference type="ARBA" id="ARBA00022980"/>
    </source>
</evidence>
<dbReference type="InterPro" id="IPR047867">
    <property type="entry name" value="Ribosomal_uL22_bac/org-type"/>
</dbReference>
<keyword evidence="16" id="KW-1185">Reference proteome</keyword>
<dbReference type="InterPro" id="IPR036394">
    <property type="entry name" value="Ribosomal_uL22_sf"/>
</dbReference>
<dbReference type="NCBIfam" id="TIGR01044">
    <property type="entry name" value="rplV_bact"/>
    <property type="match status" value="1"/>
</dbReference>
<dbReference type="PROSITE" id="PS00464">
    <property type="entry name" value="RIBOSOMAL_L22"/>
    <property type="match status" value="1"/>
</dbReference>
<comment type="subunit">
    <text evidence="3 10 12">Part of the 50S ribosomal subunit.</text>
</comment>
<dbReference type="InterPro" id="IPR005727">
    <property type="entry name" value="Ribosomal_uL22_bac/chlpt-type"/>
</dbReference>
<reference evidence="15 16" key="1">
    <citation type="submission" date="2020-08" db="EMBL/GenBank/DDBJ databases">
        <title>Genomic Encyclopedia of Type Strains, Phase IV (KMG-IV): sequencing the most valuable type-strain genomes for metagenomic binning, comparative biology and taxonomic classification.</title>
        <authorList>
            <person name="Goeker M."/>
        </authorList>
    </citation>
    <scope>NUCLEOTIDE SEQUENCE [LARGE SCALE GENOMIC DNA]</scope>
    <source>
        <strain evidence="15 16">DSM 23562</strain>
    </source>
</reference>
<evidence type="ECO:0000256" key="10">
    <source>
        <dbReference type="HAMAP-Rule" id="MF_01331"/>
    </source>
</evidence>
<evidence type="ECO:0000256" key="3">
    <source>
        <dbReference type="ARBA" id="ARBA00011838"/>
    </source>
</evidence>
<comment type="function">
    <text evidence="10 13">This protein binds specifically to 23S rRNA; its binding is stimulated by other ribosomal proteins, e.g., L4, L17, and L20. It is important during the early stages of 50S assembly. It makes multiple contacts with different domains of the 23S rRNA in the assembled 50S subunit and ribosome.</text>
</comment>
<evidence type="ECO:0000256" key="9">
    <source>
        <dbReference type="ARBA" id="ARBA00035207"/>
    </source>
</evidence>
<evidence type="ECO:0000256" key="5">
    <source>
        <dbReference type="ARBA" id="ARBA00022884"/>
    </source>
</evidence>
<dbReference type="HAMAP" id="MF_01331_B">
    <property type="entry name" value="Ribosomal_uL22_B"/>
    <property type="match status" value="1"/>
</dbReference>
<dbReference type="GO" id="GO:0022625">
    <property type="term" value="C:cytosolic large ribosomal subunit"/>
    <property type="evidence" value="ECO:0007669"/>
    <property type="project" value="TreeGrafter"/>
</dbReference>
<dbReference type="CDD" id="cd00336">
    <property type="entry name" value="Ribosomal_L22"/>
    <property type="match status" value="1"/>
</dbReference>
<keyword evidence="7 10" id="KW-0687">Ribonucleoprotein</keyword>
<dbReference type="InterPro" id="IPR018260">
    <property type="entry name" value="Ribosomal_uL22_CS"/>
</dbReference>
<accession>A0A7W9SS33</accession>
<dbReference type="Gene3D" id="3.90.470.10">
    <property type="entry name" value="Ribosomal protein L22/L17"/>
    <property type="match status" value="1"/>
</dbReference>
<evidence type="ECO:0000313" key="15">
    <source>
        <dbReference type="EMBL" id="MBB6051043.1"/>
    </source>
</evidence>
<comment type="function">
    <text evidence="1 10">The globular domain of the protein is located near the polypeptide exit tunnel on the outside of the subunit, while an extended beta-hairpin is found that lines the wall of the exit tunnel in the center of the 70S ribosome.</text>
</comment>
<evidence type="ECO:0000256" key="2">
    <source>
        <dbReference type="ARBA" id="ARBA00009451"/>
    </source>
</evidence>
<evidence type="ECO:0000256" key="12">
    <source>
        <dbReference type="RuleBase" id="RU004006"/>
    </source>
</evidence>
<dbReference type="SUPFAM" id="SSF54843">
    <property type="entry name" value="Ribosomal protein L22"/>
    <property type="match status" value="1"/>
</dbReference>
<keyword evidence="4 10" id="KW-0699">rRNA-binding</keyword>
<dbReference type="EMBL" id="JACHGW010000002">
    <property type="protein sequence ID" value="MBB6051043.1"/>
    <property type="molecule type" value="Genomic_DNA"/>
</dbReference>
<sequence length="160" mass="17598">MESQATARFVRMAPRKVRLVLDSVRGKYAQEALDQLKFTPNHAAAEIAKVVTSACANAVNNFEMNPDYLKIVRCYVDVGPTMKRVKPRAQGRAYRILKRTSHITVVVAEGEAPPRKTGRKTEKKPPLRAALPTPVEAVKAEEVVAPVEATETTETTEAGE</sequence>
<dbReference type="PANTHER" id="PTHR13501">
    <property type="entry name" value="CHLOROPLAST 50S RIBOSOMAL PROTEIN L22-RELATED"/>
    <property type="match status" value="1"/>
</dbReference>
<dbReference type="InterPro" id="IPR001063">
    <property type="entry name" value="Ribosomal_uL22"/>
</dbReference>
<evidence type="ECO:0000256" key="14">
    <source>
        <dbReference type="SAM" id="MobiDB-lite"/>
    </source>
</evidence>
<feature type="region of interest" description="Disordered" evidence="14">
    <location>
        <begin position="111"/>
        <end position="132"/>
    </location>
</feature>
<evidence type="ECO:0000256" key="13">
    <source>
        <dbReference type="RuleBase" id="RU004008"/>
    </source>
</evidence>
<evidence type="ECO:0000313" key="16">
    <source>
        <dbReference type="Proteomes" id="UP000520814"/>
    </source>
</evidence>
<keyword evidence="6 10" id="KW-0689">Ribosomal protein</keyword>
<comment type="similarity">
    <text evidence="2 10 11">Belongs to the universal ribosomal protein uL22 family.</text>
</comment>
<dbReference type="Proteomes" id="UP000520814">
    <property type="component" value="Unassembled WGS sequence"/>
</dbReference>
<dbReference type="AlphaFoldDB" id="A0A7W9SS33"/>
<proteinExistence type="inferred from homology"/>
<organism evidence="15 16">
    <name type="scientific">Armatimonas rosea</name>
    <dbReference type="NCBI Taxonomy" id="685828"/>
    <lineage>
        <taxon>Bacteria</taxon>
        <taxon>Bacillati</taxon>
        <taxon>Armatimonadota</taxon>
        <taxon>Armatimonadia</taxon>
        <taxon>Armatimonadales</taxon>
        <taxon>Armatimonadaceae</taxon>
        <taxon>Armatimonas</taxon>
    </lineage>
</organism>
<dbReference type="RefSeq" id="WP_184197114.1">
    <property type="nucleotide sequence ID" value="NZ_JACHGW010000002.1"/>
</dbReference>
<evidence type="ECO:0000256" key="4">
    <source>
        <dbReference type="ARBA" id="ARBA00022730"/>
    </source>
</evidence>
<evidence type="ECO:0000256" key="1">
    <source>
        <dbReference type="ARBA" id="ARBA00003478"/>
    </source>
</evidence>
<evidence type="ECO:0000256" key="7">
    <source>
        <dbReference type="ARBA" id="ARBA00023274"/>
    </source>
</evidence>
<dbReference type="GO" id="GO:0019843">
    <property type="term" value="F:rRNA binding"/>
    <property type="evidence" value="ECO:0007669"/>
    <property type="project" value="UniProtKB-UniRule"/>
</dbReference>
<protein>
    <recommendedName>
        <fullName evidence="9 10">Large ribosomal subunit protein uL22</fullName>
    </recommendedName>
</protein>